<gene>
    <name evidence="1" type="ORF">GO495_10640</name>
</gene>
<name>A0A6N8J9Y2_9BACT</name>
<proteinExistence type="predicted"/>
<protein>
    <recommendedName>
        <fullName evidence="3">Transposase (putative) YhgA-like domain-containing protein</fullName>
    </recommendedName>
</protein>
<dbReference type="AlphaFoldDB" id="A0A6N8J9Y2"/>
<reference evidence="1 2" key="1">
    <citation type="submission" date="2019-12" db="EMBL/GenBank/DDBJ databases">
        <title>The draft genomic sequence of strain Chitinophaga oryziterrae JCM 16595.</title>
        <authorList>
            <person name="Zhang X."/>
        </authorList>
    </citation>
    <scope>NUCLEOTIDE SEQUENCE [LARGE SCALE GENOMIC DNA]</scope>
    <source>
        <strain evidence="1 2">JCM 16595</strain>
    </source>
</reference>
<keyword evidence="2" id="KW-1185">Reference proteome</keyword>
<dbReference type="EMBL" id="WRXO01000002">
    <property type="protein sequence ID" value="MVT41039.1"/>
    <property type="molecule type" value="Genomic_DNA"/>
</dbReference>
<evidence type="ECO:0000313" key="1">
    <source>
        <dbReference type="EMBL" id="MVT41039.1"/>
    </source>
</evidence>
<evidence type="ECO:0000313" key="2">
    <source>
        <dbReference type="Proteomes" id="UP000468388"/>
    </source>
</evidence>
<dbReference type="RefSeq" id="WP_157299659.1">
    <property type="nucleotide sequence ID" value="NZ_BAAAZB010000010.1"/>
</dbReference>
<sequence length="282" mass="32762">MEVEAIDQKQGNRYDRIVKENMESVLPVIIKDVLELDITSSEEIPDDLQHTKERKPDVLKKVTDRNNRTFVLHLEWQSQNEKDMVYRMAEYALMIQRKYRMPVEQYVIFIGRGGVTMSRTINYKNFKYRYHIIALKDVDYKFFLKSDSPAIKVFSILANFGKDDEEVAVKNIVEEVEMSVGGPLERGLYFNQLRVLAKLHNLNVKLNLNKMIFTDAFIIDNDEHPEIDPYFRIGEVRGEVRGIAIGKVEQQKQIASKMKTLGLELALISKVTDLSVEEVETL</sequence>
<organism evidence="1 2">
    <name type="scientific">Chitinophaga oryziterrae</name>
    <dbReference type="NCBI Taxonomy" id="1031224"/>
    <lineage>
        <taxon>Bacteria</taxon>
        <taxon>Pseudomonadati</taxon>
        <taxon>Bacteroidota</taxon>
        <taxon>Chitinophagia</taxon>
        <taxon>Chitinophagales</taxon>
        <taxon>Chitinophagaceae</taxon>
        <taxon>Chitinophaga</taxon>
    </lineage>
</organism>
<accession>A0A6N8J9Y2</accession>
<comment type="caution">
    <text evidence="1">The sequence shown here is derived from an EMBL/GenBank/DDBJ whole genome shotgun (WGS) entry which is preliminary data.</text>
</comment>
<dbReference type="Proteomes" id="UP000468388">
    <property type="component" value="Unassembled WGS sequence"/>
</dbReference>
<evidence type="ECO:0008006" key="3">
    <source>
        <dbReference type="Google" id="ProtNLM"/>
    </source>
</evidence>
<dbReference type="OrthoDB" id="640433at2"/>